<dbReference type="GO" id="GO:0000976">
    <property type="term" value="F:transcription cis-regulatory region binding"/>
    <property type="evidence" value="ECO:0007669"/>
    <property type="project" value="TreeGrafter"/>
</dbReference>
<comment type="caution">
    <text evidence="6">The sequence shown here is derived from an EMBL/GenBank/DDBJ whole genome shotgun (WGS) entry which is preliminary data.</text>
</comment>
<dbReference type="AlphaFoldDB" id="A0A850R6R4"/>
<feature type="domain" description="Transcriptional regulator LacI/GalR-like sensor" evidence="5">
    <location>
        <begin position="39"/>
        <end position="151"/>
    </location>
</feature>
<dbReference type="Gene3D" id="3.40.50.2300">
    <property type="match status" value="2"/>
</dbReference>
<accession>A0A850R6R4</accession>
<sequence>MICIDYQEVAQGIVSITSSNYQGGRLATRELLAAGTKPVLILNSQNSPVDQERLRGYKAELAAANFDFTEIHIFQLNMRQDETIDTRRLTMRGVLRGLPQVVGEAPWGTFAVSAQLTADILFAAHSLYLSVFEDLKIIGFDDSPIARYSFP</sequence>
<reference evidence="6 7" key="1">
    <citation type="submission" date="2020-06" db="EMBL/GenBank/DDBJ databases">
        <authorList>
            <person name="Kang J."/>
        </authorList>
    </citation>
    <scope>NUCLEOTIDE SEQUENCE [LARGE SCALE GENOMIC DNA]</scope>
    <source>
        <strain evidence="6 7">DCY120</strain>
    </source>
</reference>
<protein>
    <submittedName>
        <fullName evidence="6">Substrate-binding domain-containing protein</fullName>
    </submittedName>
</protein>
<keyword evidence="3" id="KW-0238">DNA-binding</keyword>
<keyword evidence="1" id="KW-0678">Repressor</keyword>
<keyword evidence="4" id="KW-0804">Transcription</keyword>
<gene>
    <name evidence="6" type="ORF">HU830_03985</name>
</gene>
<organism evidence="6 7">
    <name type="scientific">Bombilactobacillus apium</name>
    <dbReference type="NCBI Taxonomy" id="2675299"/>
    <lineage>
        <taxon>Bacteria</taxon>
        <taxon>Bacillati</taxon>
        <taxon>Bacillota</taxon>
        <taxon>Bacilli</taxon>
        <taxon>Lactobacillales</taxon>
        <taxon>Lactobacillaceae</taxon>
        <taxon>Bombilactobacillus</taxon>
    </lineage>
</organism>
<dbReference type="InterPro" id="IPR028082">
    <property type="entry name" value="Peripla_BP_I"/>
</dbReference>
<dbReference type="Proteomes" id="UP000563523">
    <property type="component" value="Unassembled WGS sequence"/>
</dbReference>
<evidence type="ECO:0000256" key="4">
    <source>
        <dbReference type="ARBA" id="ARBA00023163"/>
    </source>
</evidence>
<proteinExistence type="predicted"/>
<evidence type="ECO:0000313" key="7">
    <source>
        <dbReference type="Proteomes" id="UP000563523"/>
    </source>
</evidence>
<dbReference type="SUPFAM" id="SSF53822">
    <property type="entry name" value="Periplasmic binding protein-like I"/>
    <property type="match status" value="1"/>
</dbReference>
<dbReference type="RefSeq" id="WP_176942496.1">
    <property type="nucleotide sequence ID" value="NZ_JABZEC010000003.1"/>
</dbReference>
<keyword evidence="7" id="KW-1185">Reference proteome</keyword>
<keyword evidence="2" id="KW-0805">Transcription regulation</keyword>
<evidence type="ECO:0000313" key="6">
    <source>
        <dbReference type="EMBL" id="NVY96332.1"/>
    </source>
</evidence>
<dbReference type="PANTHER" id="PTHR30146">
    <property type="entry name" value="LACI-RELATED TRANSCRIPTIONAL REPRESSOR"/>
    <property type="match status" value="1"/>
</dbReference>
<evidence type="ECO:0000256" key="3">
    <source>
        <dbReference type="ARBA" id="ARBA00023125"/>
    </source>
</evidence>
<dbReference type="PANTHER" id="PTHR30146:SF95">
    <property type="entry name" value="RIBOSE OPERON REPRESSOR"/>
    <property type="match status" value="1"/>
</dbReference>
<dbReference type="EMBL" id="JABZEC010000003">
    <property type="protein sequence ID" value="NVY96332.1"/>
    <property type="molecule type" value="Genomic_DNA"/>
</dbReference>
<name>A0A850R6R4_9LACO</name>
<dbReference type="GO" id="GO:0003700">
    <property type="term" value="F:DNA-binding transcription factor activity"/>
    <property type="evidence" value="ECO:0007669"/>
    <property type="project" value="TreeGrafter"/>
</dbReference>
<evidence type="ECO:0000256" key="2">
    <source>
        <dbReference type="ARBA" id="ARBA00023015"/>
    </source>
</evidence>
<dbReference type="InterPro" id="IPR046335">
    <property type="entry name" value="LacI/GalR-like_sensor"/>
</dbReference>
<evidence type="ECO:0000256" key="1">
    <source>
        <dbReference type="ARBA" id="ARBA00022491"/>
    </source>
</evidence>
<evidence type="ECO:0000259" key="5">
    <source>
        <dbReference type="Pfam" id="PF13377"/>
    </source>
</evidence>
<dbReference type="Pfam" id="PF13377">
    <property type="entry name" value="Peripla_BP_3"/>
    <property type="match status" value="1"/>
</dbReference>